<dbReference type="PANTHER" id="PTHR33671">
    <property type="entry name" value="N-METHYLTRANSFERASE, PUTATIVE (DUF688)-RELATED"/>
    <property type="match status" value="1"/>
</dbReference>
<dbReference type="AlphaFoldDB" id="A0A0D9WIM0"/>
<organism evidence="2 3">
    <name type="scientific">Leersia perrieri</name>
    <dbReference type="NCBI Taxonomy" id="77586"/>
    <lineage>
        <taxon>Eukaryota</taxon>
        <taxon>Viridiplantae</taxon>
        <taxon>Streptophyta</taxon>
        <taxon>Embryophyta</taxon>
        <taxon>Tracheophyta</taxon>
        <taxon>Spermatophyta</taxon>
        <taxon>Magnoliopsida</taxon>
        <taxon>Liliopsida</taxon>
        <taxon>Poales</taxon>
        <taxon>Poaceae</taxon>
        <taxon>BOP clade</taxon>
        <taxon>Oryzoideae</taxon>
        <taxon>Oryzeae</taxon>
        <taxon>Oryzinae</taxon>
        <taxon>Leersia</taxon>
    </lineage>
</organism>
<dbReference type="PANTHER" id="PTHR33671:SF8">
    <property type="entry name" value="OS05G0514400 PROTEIN"/>
    <property type="match status" value="1"/>
</dbReference>
<feature type="region of interest" description="Disordered" evidence="1">
    <location>
        <begin position="183"/>
        <end position="203"/>
    </location>
</feature>
<reference evidence="2" key="3">
    <citation type="submission" date="2015-04" db="UniProtKB">
        <authorList>
            <consortium name="EnsemblPlants"/>
        </authorList>
    </citation>
    <scope>IDENTIFICATION</scope>
</reference>
<protein>
    <submittedName>
        <fullName evidence="2">Uncharacterized protein</fullName>
    </submittedName>
</protein>
<feature type="region of interest" description="Disordered" evidence="1">
    <location>
        <begin position="1"/>
        <end position="60"/>
    </location>
</feature>
<proteinExistence type="predicted"/>
<dbReference type="Pfam" id="PF05097">
    <property type="entry name" value="DUF688"/>
    <property type="match status" value="1"/>
</dbReference>
<evidence type="ECO:0000313" key="3">
    <source>
        <dbReference type="Proteomes" id="UP000032180"/>
    </source>
</evidence>
<accession>A0A0D9WIM0</accession>
<reference evidence="2 3" key="1">
    <citation type="submission" date="2012-08" db="EMBL/GenBank/DDBJ databases">
        <title>Oryza genome evolution.</title>
        <authorList>
            <person name="Wing R.A."/>
        </authorList>
    </citation>
    <scope>NUCLEOTIDE SEQUENCE</scope>
</reference>
<dbReference type="InterPro" id="IPR007789">
    <property type="entry name" value="DUF688"/>
</dbReference>
<name>A0A0D9WIM0_9ORYZ</name>
<evidence type="ECO:0000256" key="1">
    <source>
        <dbReference type="SAM" id="MobiDB-lite"/>
    </source>
</evidence>
<dbReference type="eggNOG" id="ENOG502R8XK">
    <property type="taxonomic scope" value="Eukaryota"/>
</dbReference>
<dbReference type="EnsemblPlants" id="LPERR05G18580.1">
    <property type="protein sequence ID" value="LPERR05G18580.1"/>
    <property type="gene ID" value="LPERR05G18580"/>
</dbReference>
<dbReference type="Gramene" id="LPERR05G18580.1">
    <property type="protein sequence ID" value="LPERR05G18580.1"/>
    <property type="gene ID" value="LPERR05G18580"/>
</dbReference>
<sequence>MADAKNRINLAAPPRSVRCHGGDTAADGEAIQPGGRPSEQRPGHPKSVRTRRAPPPARKEDAMAVVAVAAAAAAAPAFSDALSSVAESCVTANCSSSNATGISDAVRPAAAAAAIAGGGVMMDRFLPAAHAVAVLSPPQCASRKAGIAAARNNHRYVLPRLLLPPPEPSPPTSNALCTVPTLNAADDEDDGDWDARSAKGSSSRRCGLLLPTRCMKSTMLLLNPAPAMRRRRRDRRIPLLPNSKFGRSKSMANPLVRNTRNGQHDDDPITMQSWEEVYINSLRRSARGGGGRKGLGALLSPSPELDTTTATTTTMSPSVRELYLEQGDGGVNPKSNHLGFLLILDDDDDNNNNFSHVSDHTKLLRPRAPKVFDGGKKPRRDAGEGCGYGWPLLLEDNTAASRDVIEAAPLLPPLPSPKSPSESWLSRALPSMSSNPPATSFLGLHVQLKKQAASSPWCSSRGQSQSKVVVVDDHARPRQTRIHNLQKAYLLT</sequence>
<feature type="compositionally biased region" description="Basic residues" evidence="1">
    <location>
        <begin position="43"/>
        <end position="52"/>
    </location>
</feature>
<reference evidence="3" key="2">
    <citation type="submission" date="2013-12" db="EMBL/GenBank/DDBJ databases">
        <authorList>
            <person name="Yu Y."/>
            <person name="Lee S."/>
            <person name="de Baynast K."/>
            <person name="Wissotski M."/>
            <person name="Liu L."/>
            <person name="Talag J."/>
            <person name="Goicoechea J."/>
            <person name="Angelova A."/>
            <person name="Jetty R."/>
            <person name="Kudrna D."/>
            <person name="Golser W."/>
            <person name="Rivera L."/>
            <person name="Zhang J."/>
            <person name="Wing R."/>
        </authorList>
    </citation>
    <scope>NUCLEOTIDE SEQUENCE</scope>
</reference>
<keyword evidence="3" id="KW-1185">Reference proteome</keyword>
<evidence type="ECO:0000313" key="2">
    <source>
        <dbReference type="EnsemblPlants" id="LPERR05G18580.1"/>
    </source>
</evidence>
<dbReference type="Proteomes" id="UP000032180">
    <property type="component" value="Chromosome 5"/>
</dbReference>